<sequence>MRLLSTLAPEVHQEFEKGNHAISRLEQPFSQVWANMALEENHRYDNPHSTKGREREQRGVSSAPEVHINCGKTPILKQWAKYMSSPVKKTQMVRDKVRDGKVGAQTWVEVIDRWRLRPCQSESKRQSREIFCMLSTLQKPLEGSSSSLHIQASYFFSSLPCNELLFKTGLHAITAGCDTMSGLASIGKKKAPK</sequence>
<evidence type="ECO:0000313" key="2">
    <source>
        <dbReference type="EMBL" id="KAJ7388417.1"/>
    </source>
</evidence>
<evidence type="ECO:0000313" key="3">
    <source>
        <dbReference type="Proteomes" id="UP001163046"/>
    </source>
</evidence>
<keyword evidence="3" id="KW-1185">Reference proteome</keyword>
<evidence type="ECO:0000256" key="1">
    <source>
        <dbReference type="SAM" id="MobiDB-lite"/>
    </source>
</evidence>
<gene>
    <name evidence="2" type="ORF">OS493_037754</name>
</gene>
<proteinExistence type="predicted"/>
<feature type="compositionally biased region" description="Basic and acidic residues" evidence="1">
    <location>
        <begin position="43"/>
        <end position="58"/>
    </location>
</feature>
<dbReference type="Proteomes" id="UP001163046">
    <property type="component" value="Unassembled WGS sequence"/>
</dbReference>
<comment type="caution">
    <text evidence="2">The sequence shown here is derived from an EMBL/GenBank/DDBJ whole genome shotgun (WGS) entry which is preliminary data.</text>
</comment>
<accession>A0A9W9ZV33</accession>
<organism evidence="2 3">
    <name type="scientific">Desmophyllum pertusum</name>
    <dbReference type="NCBI Taxonomy" id="174260"/>
    <lineage>
        <taxon>Eukaryota</taxon>
        <taxon>Metazoa</taxon>
        <taxon>Cnidaria</taxon>
        <taxon>Anthozoa</taxon>
        <taxon>Hexacorallia</taxon>
        <taxon>Scleractinia</taxon>
        <taxon>Caryophylliina</taxon>
        <taxon>Caryophylliidae</taxon>
        <taxon>Desmophyllum</taxon>
    </lineage>
</organism>
<dbReference type="EMBL" id="MU825472">
    <property type="protein sequence ID" value="KAJ7388417.1"/>
    <property type="molecule type" value="Genomic_DNA"/>
</dbReference>
<dbReference type="OrthoDB" id="6772220at2759"/>
<name>A0A9W9ZV33_9CNID</name>
<reference evidence="2" key="1">
    <citation type="submission" date="2023-01" db="EMBL/GenBank/DDBJ databases">
        <title>Genome assembly of the deep-sea coral Lophelia pertusa.</title>
        <authorList>
            <person name="Herrera S."/>
            <person name="Cordes E."/>
        </authorList>
    </citation>
    <scope>NUCLEOTIDE SEQUENCE</scope>
    <source>
        <strain evidence="2">USNM1676648</strain>
        <tissue evidence="2">Polyp</tissue>
    </source>
</reference>
<protein>
    <submittedName>
        <fullName evidence="2">Uncharacterized protein</fullName>
    </submittedName>
</protein>
<dbReference type="AlphaFoldDB" id="A0A9W9ZV33"/>
<feature type="region of interest" description="Disordered" evidence="1">
    <location>
        <begin position="43"/>
        <end position="64"/>
    </location>
</feature>